<keyword evidence="2" id="KW-1185">Reference proteome</keyword>
<dbReference type="Proteomes" id="UP001595616">
    <property type="component" value="Unassembled WGS sequence"/>
</dbReference>
<gene>
    <name evidence="1" type="ORF">ACFOOI_12490</name>
</gene>
<accession>A0ABV7YWU3</accession>
<comment type="caution">
    <text evidence="1">The sequence shown here is derived from an EMBL/GenBank/DDBJ whole genome shotgun (WGS) entry which is preliminary data.</text>
</comment>
<protein>
    <submittedName>
        <fullName evidence="1">Uncharacterized protein</fullName>
    </submittedName>
</protein>
<organism evidence="1 2">
    <name type="scientific">Lacihabitans lacunae</name>
    <dbReference type="NCBI Taxonomy" id="1028214"/>
    <lineage>
        <taxon>Bacteria</taxon>
        <taxon>Pseudomonadati</taxon>
        <taxon>Bacteroidota</taxon>
        <taxon>Cytophagia</taxon>
        <taxon>Cytophagales</taxon>
        <taxon>Leadbetterellaceae</taxon>
        <taxon>Lacihabitans</taxon>
    </lineage>
</organism>
<dbReference type="EMBL" id="JBHRYQ010000001">
    <property type="protein sequence ID" value="MFC3811475.1"/>
    <property type="molecule type" value="Genomic_DNA"/>
</dbReference>
<proteinExistence type="predicted"/>
<reference evidence="2" key="1">
    <citation type="journal article" date="2019" name="Int. J. Syst. Evol. Microbiol.">
        <title>The Global Catalogue of Microorganisms (GCM) 10K type strain sequencing project: providing services to taxonomists for standard genome sequencing and annotation.</title>
        <authorList>
            <consortium name="The Broad Institute Genomics Platform"/>
            <consortium name="The Broad Institute Genome Sequencing Center for Infectious Disease"/>
            <person name="Wu L."/>
            <person name="Ma J."/>
        </authorList>
    </citation>
    <scope>NUCLEOTIDE SEQUENCE [LARGE SCALE GENOMIC DNA]</scope>
    <source>
        <strain evidence="2">CECT 7956</strain>
    </source>
</reference>
<sequence>MLEYVKMILDKVSFDKKLFEKELKKGLKDLLPDEIKELKSWCYEKFGSLYQSVLNKVFRRRPAFLNT</sequence>
<dbReference type="RefSeq" id="WP_379840220.1">
    <property type="nucleotide sequence ID" value="NZ_JBHRYQ010000001.1"/>
</dbReference>
<name>A0ABV7YWU3_9BACT</name>
<evidence type="ECO:0000313" key="2">
    <source>
        <dbReference type="Proteomes" id="UP001595616"/>
    </source>
</evidence>
<evidence type="ECO:0000313" key="1">
    <source>
        <dbReference type="EMBL" id="MFC3811475.1"/>
    </source>
</evidence>